<protein>
    <recommendedName>
        <fullName evidence="3">Rpn family recombination-promoting nuclease/putative transposase</fullName>
    </recommendedName>
</protein>
<name>A0A7T6ZCA5_9BACI</name>
<dbReference type="AlphaFoldDB" id="A0A7T6ZCA5"/>
<organism evidence="1 2">
    <name type="scientific">Salicibibacter cibi</name>
    <dbReference type="NCBI Taxonomy" id="2743001"/>
    <lineage>
        <taxon>Bacteria</taxon>
        <taxon>Bacillati</taxon>
        <taxon>Bacillota</taxon>
        <taxon>Bacilli</taxon>
        <taxon>Bacillales</taxon>
        <taxon>Bacillaceae</taxon>
        <taxon>Salicibibacter</taxon>
    </lineage>
</organism>
<evidence type="ECO:0000313" key="2">
    <source>
        <dbReference type="Proteomes" id="UP000595349"/>
    </source>
</evidence>
<evidence type="ECO:0000313" key="1">
    <source>
        <dbReference type="EMBL" id="QQK80737.1"/>
    </source>
</evidence>
<dbReference type="PANTHER" id="PTHR34613">
    <property type="entry name" value="SLL0800 PROTEIN"/>
    <property type="match status" value="1"/>
</dbReference>
<evidence type="ECO:0008006" key="3">
    <source>
        <dbReference type="Google" id="ProtNLM"/>
    </source>
</evidence>
<dbReference type="Proteomes" id="UP000595349">
    <property type="component" value="Chromosome"/>
</dbReference>
<dbReference type="KEGG" id="scib:HUG20_13100"/>
<proteinExistence type="predicted"/>
<accession>A0A7T6ZCA5</accession>
<dbReference type="PANTHER" id="PTHR34613:SF1">
    <property type="entry name" value="SLL6017 PROTEIN"/>
    <property type="match status" value="1"/>
</dbReference>
<gene>
    <name evidence="1" type="ORF">HUG20_13100</name>
</gene>
<keyword evidence="2" id="KW-1185">Reference proteome</keyword>
<dbReference type="EMBL" id="CP054706">
    <property type="protein sequence ID" value="QQK80737.1"/>
    <property type="molecule type" value="Genomic_DNA"/>
</dbReference>
<reference evidence="1 2" key="1">
    <citation type="submission" date="2020-06" db="EMBL/GenBank/DDBJ databases">
        <title>Genomic analysis of Salicibibacter sp. NKC21-4.</title>
        <authorList>
            <person name="Oh Y.J."/>
        </authorList>
    </citation>
    <scope>NUCLEOTIDE SEQUENCE [LARGE SCALE GENOMIC DNA]</scope>
    <source>
        <strain evidence="1 2">NKC21-4</strain>
    </source>
</reference>
<sequence>MPKKKISQQNYDIIFKAMTEQFGQKALNFYGIYTAPIRRVEPTDLPVIDVNERRMDFVFLLQDDTYLHLEFQTTFSISDLKRFKLYDAALYDKTGRNIYTYVIYGADITKADEHLDHGSIQYRANAIYMKDYNGDDIFRRLSYTVHHQETLDDDEQLQLVFLPLMQSKKKRTDLATDVVELANQVKNEKQRFRLIGTTVGIADKFLDDSYVDKMMEVFKMTRIAQKVYEDGIEEGKQEGRQEGKEAIQEAILSYLESQFDLRSNDIQHKVKSIDDMGALNALITTLYKAESEKQALQLIDQTLNHE</sequence>
<dbReference type="RefSeq" id="WP_200085104.1">
    <property type="nucleotide sequence ID" value="NZ_CP054706.1"/>
</dbReference>